<dbReference type="PANTHER" id="PTHR23088:SF50">
    <property type="entry name" value="HYDROLASE YHCX"/>
    <property type="match status" value="1"/>
</dbReference>
<accession>A0A931LTZ3</accession>
<sequence>MSLRVAAAAWKLRLARSDGDYFGHLYDTVSAAHDLDAEVLVLPELTVLELLSLAPDLEERDVPAFLVQFADSFEEWLLRISASSGLTLVGGSHFRRVKGGIANACAVATPDGRLIVNNKNKLTAYERDVWRLAPGRGLSRLQDERLGVLICYDCEFPEAGRRLVDAGVQTICVPAFTEDVRAFQRVRWAAHSRAVENQVYVVHASLVGELGREPVPSTFGTSAILTPSHEPFPLNAVLDETRVNEEGLAVADVDFEMLTASREDGEVRNWDDRVDDNWTVA</sequence>
<dbReference type="PROSITE" id="PS50263">
    <property type="entry name" value="CN_HYDROLASE"/>
    <property type="match status" value="1"/>
</dbReference>
<gene>
    <name evidence="2" type="ORF">HYR64_03375</name>
</gene>
<dbReference type="PANTHER" id="PTHR23088">
    <property type="entry name" value="NITRILASE-RELATED"/>
    <property type="match status" value="1"/>
</dbReference>
<organism evidence="2 3">
    <name type="scientific">Fimbriimonas ginsengisoli</name>
    <dbReference type="NCBI Taxonomy" id="1005039"/>
    <lineage>
        <taxon>Bacteria</taxon>
        <taxon>Bacillati</taxon>
        <taxon>Armatimonadota</taxon>
        <taxon>Fimbriimonadia</taxon>
        <taxon>Fimbriimonadales</taxon>
        <taxon>Fimbriimonadaceae</taxon>
        <taxon>Fimbriimonas</taxon>
    </lineage>
</organism>
<evidence type="ECO:0000313" key="2">
    <source>
        <dbReference type="EMBL" id="MBI1756129.1"/>
    </source>
</evidence>
<dbReference type="Gene3D" id="3.60.110.10">
    <property type="entry name" value="Carbon-nitrogen hydrolase"/>
    <property type="match status" value="1"/>
</dbReference>
<dbReference type="Pfam" id="PF00795">
    <property type="entry name" value="CN_hydrolase"/>
    <property type="match status" value="1"/>
</dbReference>
<dbReference type="InterPro" id="IPR036526">
    <property type="entry name" value="C-N_Hydrolase_sf"/>
</dbReference>
<protein>
    <recommendedName>
        <fullName evidence="1">CN hydrolase domain-containing protein</fullName>
    </recommendedName>
</protein>
<dbReference type="SUPFAM" id="SSF56317">
    <property type="entry name" value="Carbon-nitrogen hydrolase"/>
    <property type="match status" value="1"/>
</dbReference>
<evidence type="ECO:0000259" key="1">
    <source>
        <dbReference type="PROSITE" id="PS50263"/>
    </source>
</evidence>
<proteinExistence type="predicted"/>
<dbReference type="EMBL" id="JACOSL010000022">
    <property type="protein sequence ID" value="MBI1756129.1"/>
    <property type="molecule type" value="Genomic_DNA"/>
</dbReference>
<evidence type="ECO:0000313" key="3">
    <source>
        <dbReference type="Proteomes" id="UP000727962"/>
    </source>
</evidence>
<comment type="caution">
    <text evidence="2">The sequence shown here is derived from an EMBL/GenBank/DDBJ whole genome shotgun (WGS) entry which is preliminary data.</text>
</comment>
<dbReference type="Proteomes" id="UP000727962">
    <property type="component" value="Unassembled WGS sequence"/>
</dbReference>
<dbReference type="InterPro" id="IPR003010">
    <property type="entry name" value="C-N_Hydrolase"/>
</dbReference>
<feature type="domain" description="CN hydrolase" evidence="1">
    <location>
        <begin position="3"/>
        <end position="255"/>
    </location>
</feature>
<dbReference type="AlphaFoldDB" id="A0A931LTZ3"/>
<reference evidence="2" key="1">
    <citation type="submission" date="2020-07" db="EMBL/GenBank/DDBJ databases">
        <title>Huge and variable diversity of episymbiotic CPR bacteria and DPANN archaea in groundwater ecosystems.</title>
        <authorList>
            <person name="He C.Y."/>
            <person name="Keren R."/>
            <person name="Whittaker M."/>
            <person name="Farag I.F."/>
            <person name="Doudna J."/>
            <person name="Cate J.H.D."/>
            <person name="Banfield J.F."/>
        </authorList>
    </citation>
    <scope>NUCLEOTIDE SEQUENCE</scope>
    <source>
        <strain evidence="2">NC_groundwater_17_Pr7_B-0.1um_64_12</strain>
    </source>
</reference>
<name>A0A931LTZ3_FIMGI</name>